<accession>T1AVH4</accession>
<dbReference type="Gene3D" id="2.120.10.30">
    <property type="entry name" value="TolB, C-terminal domain"/>
    <property type="match status" value="1"/>
</dbReference>
<sequence length="172" mass="17845">APDGSAYIWDAYESCIIKVNADGTDAPIAGQCGASGISMKPADYGQSPQLATALPLDAVAAMAVDPEGGLYVATQGELVHINASGYVTLVAGGGSQPPASWSNADTLNLSCINALSVSPNNSLWFVCNHNSVWRLDTSNVLQQQYAASSGASIDSIAISNNGSCLPWWRVIR</sequence>
<feature type="non-terminal residue" evidence="1">
    <location>
        <position position="172"/>
    </location>
</feature>
<dbReference type="AlphaFoldDB" id="T1AVH4"/>
<reference evidence="1" key="1">
    <citation type="submission" date="2013-08" db="EMBL/GenBank/DDBJ databases">
        <authorList>
            <person name="Mendez C."/>
            <person name="Richter M."/>
            <person name="Ferrer M."/>
            <person name="Sanchez J."/>
        </authorList>
    </citation>
    <scope>NUCLEOTIDE SEQUENCE</scope>
</reference>
<name>T1AVH4_9ZZZZ</name>
<feature type="non-terminal residue" evidence="1">
    <location>
        <position position="1"/>
    </location>
</feature>
<dbReference type="EMBL" id="AUZZ01001348">
    <property type="protein sequence ID" value="EQD64606.1"/>
    <property type="molecule type" value="Genomic_DNA"/>
</dbReference>
<evidence type="ECO:0000313" key="1">
    <source>
        <dbReference type="EMBL" id="EQD64606.1"/>
    </source>
</evidence>
<gene>
    <name evidence="1" type="ORF">B2A_01912</name>
</gene>
<dbReference type="InterPro" id="IPR011042">
    <property type="entry name" value="6-blade_b-propeller_TolB-like"/>
</dbReference>
<comment type="caution">
    <text evidence="1">The sequence shown here is derived from an EMBL/GenBank/DDBJ whole genome shotgun (WGS) entry which is preliminary data.</text>
</comment>
<dbReference type="SUPFAM" id="SSF63829">
    <property type="entry name" value="Calcium-dependent phosphotriesterase"/>
    <property type="match status" value="1"/>
</dbReference>
<reference evidence="1" key="2">
    <citation type="journal article" date="2014" name="ISME J.">
        <title>Microbial stratification in low pH oxic and suboxic macroscopic growths along an acid mine drainage.</title>
        <authorList>
            <person name="Mendez-Garcia C."/>
            <person name="Mesa V."/>
            <person name="Sprenger R.R."/>
            <person name="Richter M."/>
            <person name="Diez M.S."/>
            <person name="Solano J."/>
            <person name="Bargiela R."/>
            <person name="Golyshina O.V."/>
            <person name="Manteca A."/>
            <person name="Ramos J.L."/>
            <person name="Gallego J.R."/>
            <person name="Llorente I."/>
            <person name="Martins Dos Santos V.A."/>
            <person name="Jensen O.N."/>
            <person name="Pelaez A.I."/>
            <person name="Sanchez J."/>
            <person name="Ferrer M."/>
        </authorList>
    </citation>
    <scope>NUCLEOTIDE SEQUENCE</scope>
</reference>
<proteinExistence type="predicted"/>
<protein>
    <submittedName>
        <fullName evidence="1">Uncharacterized protein</fullName>
    </submittedName>
</protein>
<organism evidence="1">
    <name type="scientific">mine drainage metagenome</name>
    <dbReference type="NCBI Taxonomy" id="410659"/>
    <lineage>
        <taxon>unclassified sequences</taxon>
        <taxon>metagenomes</taxon>
        <taxon>ecological metagenomes</taxon>
    </lineage>
</organism>